<protein>
    <submittedName>
        <fullName evidence="2">Transaldolase/Fructose-6-phosphate aldolase, aldolase-type TIM barrel</fullName>
    </submittedName>
</protein>
<dbReference type="SUPFAM" id="SSF51569">
    <property type="entry name" value="Aldolase"/>
    <property type="match status" value="1"/>
</dbReference>
<dbReference type="OrthoDB" id="1711136at2759"/>
<gene>
    <name evidence="2" type="ORF">Slin15195_G041690</name>
</gene>
<dbReference type="GO" id="GO:0009052">
    <property type="term" value="P:pentose-phosphate shunt, non-oxidative branch"/>
    <property type="evidence" value="ECO:0007669"/>
    <property type="project" value="TreeGrafter"/>
</dbReference>
<organism evidence="2 3">
    <name type="scientific">Septoria linicola</name>
    <dbReference type="NCBI Taxonomy" id="215465"/>
    <lineage>
        <taxon>Eukaryota</taxon>
        <taxon>Fungi</taxon>
        <taxon>Dikarya</taxon>
        <taxon>Ascomycota</taxon>
        <taxon>Pezizomycotina</taxon>
        <taxon>Dothideomycetes</taxon>
        <taxon>Dothideomycetidae</taxon>
        <taxon>Mycosphaerellales</taxon>
        <taxon>Mycosphaerellaceae</taxon>
        <taxon>Septoria</taxon>
    </lineage>
</organism>
<dbReference type="AlphaFoldDB" id="A0A9Q9EHC2"/>
<reference evidence="2" key="1">
    <citation type="submission" date="2022-06" db="EMBL/GenBank/DDBJ databases">
        <title>Complete genome sequences of two strains of the flax pathogen Septoria linicola.</title>
        <authorList>
            <person name="Lapalu N."/>
            <person name="Simon A."/>
            <person name="Demenou B."/>
            <person name="Paumier D."/>
            <person name="Guillot M.-P."/>
            <person name="Gout L."/>
            <person name="Valade R."/>
        </authorList>
    </citation>
    <scope>NUCLEOTIDE SEQUENCE</scope>
    <source>
        <strain evidence="2">SE15195</strain>
    </source>
</reference>
<name>A0A9Q9EHC2_9PEZI</name>
<evidence type="ECO:0000313" key="3">
    <source>
        <dbReference type="Proteomes" id="UP001056384"/>
    </source>
</evidence>
<keyword evidence="1" id="KW-0704">Schiff base</keyword>
<dbReference type="EMBL" id="CP099420">
    <property type="protein sequence ID" value="USW50850.1"/>
    <property type="molecule type" value="Genomic_DNA"/>
</dbReference>
<dbReference type="InterPro" id="IPR013785">
    <property type="entry name" value="Aldolase_TIM"/>
</dbReference>
<evidence type="ECO:0000313" key="2">
    <source>
        <dbReference type="EMBL" id="USW50850.1"/>
    </source>
</evidence>
<evidence type="ECO:0000256" key="1">
    <source>
        <dbReference type="ARBA" id="ARBA00023270"/>
    </source>
</evidence>
<dbReference type="Gene3D" id="3.20.20.70">
    <property type="entry name" value="Aldolase class I"/>
    <property type="match status" value="1"/>
</dbReference>
<proteinExistence type="predicted"/>
<dbReference type="GO" id="GO:0004801">
    <property type="term" value="F:transaldolase activity"/>
    <property type="evidence" value="ECO:0007669"/>
    <property type="project" value="TreeGrafter"/>
</dbReference>
<sequence>MAQPSLLDQLHGWVNIDVDDADIDVVTSVPCRPQNVTSNQAIATKTILLDKNRSTLLSTVHKHGSEGAEAVYTNALICLLAEIVPHIDGRVLIQASPRYCSDEAAIVKQCHEFDAAFAALGISRNRYAIKLPFTGAAASAATKLNAEGIRTLATAVFCLEQAVAASHSKCLFISPDFNEIAAYTDRSRWPDVVDPALEHPMSSRVLQILDFFAKQYANTGTEQPIMVIASHFTVEEVMAMAELGCQHITISASNLKDLEQRPALPLTSTTSELRKSEHPHQQYRRFERLAKLLENDPFLGPLDQNITAEIGKVDYLNDGGRSLDEAIARDPIAKTRMDDALKLFADCEDQAKVVIEQEIEAIGRSV</sequence>
<dbReference type="PANTHER" id="PTHR10683">
    <property type="entry name" value="TRANSALDOLASE"/>
    <property type="match status" value="1"/>
</dbReference>
<keyword evidence="3" id="KW-1185">Reference proteome</keyword>
<dbReference type="GO" id="GO:0005975">
    <property type="term" value="P:carbohydrate metabolic process"/>
    <property type="evidence" value="ECO:0007669"/>
    <property type="project" value="InterPro"/>
</dbReference>
<dbReference type="Proteomes" id="UP001056384">
    <property type="component" value="Chromosome 3"/>
</dbReference>
<accession>A0A9Q9EHC2</accession>
<dbReference type="InterPro" id="IPR001585">
    <property type="entry name" value="TAL/FSA"/>
</dbReference>
<dbReference type="Pfam" id="PF00923">
    <property type="entry name" value="TAL_FSA"/>
    <property type="match status" value="1"/>
</dbReference>
<dbReference type="PANTHER" id="PTHR10683:SF39">
    <property type="entry name" value="TRANSALDOLASE"/>
    <property type="match status" value="1"/>
</dbReference>